<keyword evidence="3" id="KW-1133">Transmembrane helix</keyword>
<feature type="coiled-coil region" evidence="1">
    <location>
        <begin position="252"/>
        <end position="279"/>
    </location>
</feature>
<proteinExistence type="predicted"/>
<feature type="transmembrane region" description="Helical" evidence="3">
    <location>
        <begin position="799"/>
        <end position="822"/>
    </location>
</feature>
<dbReference type="EMBL" id="JAULSV010000003">
    <property type="protein sequence ID" value="KAK0649541.1"/>
    <property type="molecule type" value="Genomic_DNA"/>
</dbReference>
<feature type="region of interest" description="Disordered" evidence="2">
    <location>
        <begin position="117"/>
        <end position="160"/>
    </location>
</feature>
<sequence length="904" mass="98370">MSSPSSKRPEGPSSATSSTKPNASSTKPVKAPPGYKLVNIRKPDGSIITVKKKMSPEELAAQATPLEGMEAKPETLKSEVKELAASTGEQQKIIVVRMPDGTLGKVRRLATAAAEVVPARTVPSHPKKTIPESKQEAAPTDAEKAALHDQGLQNKRQRRAPFKSALLHGVAGSLATPYLADLADGDELLSDSDWSAEDSVDEADDDVDYEDIAPAATVVAAGAVGGIASAAAAEPTRPPQTHLKNGDGKETYKITEKDLKELDEKAAKEENDQNVLQRRWADFSFYFMASLSIVLPLLFLILTVSIIIMDGKSTSSGWSMIVDPIKIAISAWPIVFAAVTAQGFKTWATFKVERGVKLMELEQLVGSNSFGSVMKQPLFLRRLDILTLIIFLIWSFSPIGSQALIRVYTLERGFESDTVSVMYAPLLGDNRLLTPGAGPNNSTVLSELWQSVCVYFVGAFAEVDADAAAGAAYYQDVYNHPVAYFPFQANSTAEVSEETFSAYGIPVALPPPVVEVDWEHFVAKEARKKVSVDARVPFENITFPVVSSYFNFTCDPWRTVTYGEIENAMNFSTSGTLAMSFSSTNSGSSINRMRYASLLDISVLNATDWRTIIDFNPSWKYAVIDCSFEQVFFSNIVSCWVGIEAGIASFNCEMPGHLSPLPADEVQESWHTRLRDFSWELAVSGTPYSVLYAHTPIERWVTSQRNIDGSAIALSPLAIQPSRFAVDFALLFNTFVTLAHCPECVPTSNLTKLDEPTMFTSPDTTDGTGFSPEVKALYTPVPEAKHIYSPPGFVFALSWPWAATLLASVSILLIIGVASVVLETMLVAPDILGYVSTLARNSKYLRLPGIKAGPLGMGGAERARRIGGVRVMMQDARPDKEVGRVVLGLEREGAERLKAGRIYR</sequence>
<feature type="transmembrane region" description="Helical" evidence="3">
    <location>
        <begin position="285"/>
        <end position="309"/>
    </location>
</feature>
<gene>
    <name evidence="4" type="ORF">B0T16DRAFT_456949</name>
</gene>
<feature type="transmembrane region" description="Helical" evidence="3">
    <location>
        <begin position="385"/>
        <end position="405"/>
    </location>
</feature>
<feature type="compositionally biased region" description="Polar residues" evidence="2">
    <location>
        <begin position="13"/>
        <end position="27"/>
    </location>
</feature>
<keyword evidence="3" id="KW-0472">Membrane</keyword>
<comment type="caution">
    <text evidence="4">The sequence shown here is derived from an EMBL/GenBank/DDBJ whole genome shotgun (WGS) entry which is preliminary data.</text>
</comment>
<feature type="compositionally biased region" description="Basic and acidic residues" evidence="2">
    <location>
        <begin position="129"/>
        <end position="147"/>
    </location>
</feature>
<dbReference type="AlphaFoldDB" id="A0AA39YDJ9"/>
<dbReference type="Proteomes" id="UP001174936">
    <property type="component" value="Unassembled WGS sequence"/>
</dbReference>
<evidence type="ECO:0000313" key="5">
    <source>
        <dbReference type="Proteomes" id="UP001174936"/>
    </source>
</evidence>
<evidence type="ECO:0000313" key="4">
    <source>
        <dbReference type="EMBL" id="KAK0649541.1"/>
    </source>
</evidence>
<keyword evidence="5" id="KW-1185">Reference proteome</keyword>
<reference evidence="4" key="1">
    <citation type="submission" date="2023-06" db="EMBL/GenBank/DDBJ databases">
        <title>Genome-scale phylogeny and comparative genomics of the fungal order Sordariales.</title>
        <authorList>
            <consortium name="Lawrence Berkeley National Laboratory"/>
            <person name="Hensen N."/>
            <person name="Bonometti L."/>
            <person name="Westerberg I."/>
            <person name="Brannstrom I.O."/>
            <person name="Guillou S."/>
            <person name="Cros-Aarteil S."/>
            <person name="Calhoun S."/>
            <person name="Haridas S."/>
            <person name="Kuo A."/>
            <person name="Mondo S."/>
            <person name="Pangilinan J."/>
            <person name="Riley R."/>
            <person name="Labutti K."/>
            <person name="Andreopoulos B."/>
            <person name="Lipzen A."/>
            <person name="Chen C."/>
            <person name="Yanf M."/>
            <person name="Daum C."/>
            <person name="Ng V."/>
            <person name="Clum A."/>
            <person name="Steindorff A."/>
            <person name="Ohm R."/>
            <person name="Martin F."/>
            <person name="Silar P."/>
            <person name="Natvig D."/>
            <person name="Lalanne C."/>
            <person name="Gautier V."/>
            <person name="Ament-Velasquez S.L."/>
            <person name="Kruys A."/>
            <person name="Hutchinson M.I."/>
            <person name="Powell A.J."/>
            <person name="Barry K."/>
            <person name="Miller A.N."/>
            <person name="Grigoriev I.V."/>
            <person name="Debuchy R."/>
            <person name="Gladieux P."/>
            <person name="Thoren M.H."/>
            <person name="Johannesson H."/>
        </authorList>
    </citation>
    <scope>NUCLEOTIDE SEQUENCE</scope>
    <source>
        <strain evidence="4">SMH2532-1</strain>
    </source>
</reference>
<evidence type="ECO:0000256" key="3">
    <source>
        <dbReference type="SAM" id="Phobius"/>
    </source>
</evidence>
<feature type="region of interest" description="Disordered" evidence="2">
    <location>
        <begin position="1"/>
        <end position="38"/>
    </location>
</feature>
<feature type="transmembrane region" description="Helical" evidence="3">
    <location>
        <begin position="329"/>
        <end position="350"/>
    </location>
</feature>
<accession>A0AA39YDJ9</accession>
<evidence type="ECO:0000256" key="1">
    <source>
        <dbReference type="SAM" id="Coils"/>
    </source>
</evidence>
<keyword evidence="1" id="KW-0175">Coiled coil</keyword>
<protein>
    <submittedName>
        <fullName evidence="4">Uncharacterized protein</fullName>
    </submittedName>
</protein>
<organism evidence="4 5">
    <name type="scientific">Cercophora newfieldiana</name>
    <dbReference type="NCBI Taxonomy" id="92897"/>
    <lineage>
        <taxon>Eukaryota</taxon>
        <taxon>Fungi</taxon>
        <taxon>Dikarya</taxon>
        <taxon>Ascomycota</taxon>
        <taxon>Pezizomycotina</taxon>
        <taxon>Sordariomycetes</taxon>
        <taxon>Sordariomycetidae</taxon>
        <taxon>Sordariales</taxon>
        <taxon>Lasiosphaeriaceae</taxon>
        <taxon>Cercophora</taxon>
    </lineage>
</organism>
<keyword evidence="3" id="KW-0812">Transmembrane</keyword>
<name>A0AA39YDJ9_9PEZI</name>
<evidence type="ECO:0000256" key="2">
    <source>
        <dbReference type="SAM" id="MobiDB-lite"/>
    </source>
</evidence>